<dbReference type="AlphaFoldDB" id="A0AAE3R3G2"/>
<proteinExistence type="predicted"/>
<dbReference type="EMBL" id="JASJOU010000007">
    <property type="protein sequence ID" value="MDJ1503126.1"/>
    <property type="molecule type" value="Genomic_DNA"/>
</dbReference>
<sequence>MTTEIFSKIAQQLSEKGFTVASSDFTRPWGGFFVIDESQTQKFIETYFPSLPANSLLQGARLSPKILVVGPQKRLSWQYHFRRAEVWRVVDGPIAVAQSDTDEQTEPKTYQNGELITLKQGERHRLIGLDTWGVVAEIWQHTNADHPSDEADIVRVQDDFSR</sequence>
<protein>
    <submittedName>
        <fullName evidence="2">Phosphoheptose isomerase</fullName>
    </submittedName>
</protein>
<dbReference type="Pfam" id="PF01050">
    <property type="entry name" value="MannoseP_isomer"/>
    <property type="match status" value="1"/>
</dbReference>
<dbReference type="GO" id="GO:0016779">
    <property type="term" value="F:nucleotidyltransferase activity"/>
    <property type="evidence" value="ECO:0007669"/>
    <property type="project" value="InterPro"/>
</dbReference>
<name>A0AAE3R3G2_9BACT</name>
<evidence type="ECO:0000259" key="1">
    <source>
        <dbReference type="Pfam" id="PF01050"/>
    </source>
</evidence>
<dbReference type="Proteomes" id="UP001232063">
    <property type="component" value="Unassembled WGS sequence"/>
</dbReference>
<dbReference type="InterPro" id="IPR014710">
    <property type="entry name" value="RmlC-like_jellyroll"/>
</dbReference>
<reference evidence="2" key="1">
    <citation type="submission" date="2023-05" db="EMBL/GenBank/DDBJ databases">
        <authorList>
            <person name="Zhang X."/>
        </authorList>
    </citation>
    <scope>NUCLEOTIDE SEQUENCE</scope>
    <source>
        <strain evidence="2">BD1B2-1</strain>
    </source>
</reference>
<dbReference type="GO" id="GO:0005976">
    <property type="term" value="P:polysaccharide metabolic process"/>
    <property type="evidence" value="ECO:0007669"/>
    <property type="project" value="InterPro"/>
</dbReference>
<dbReference type="InterPro" id="IPR011051">
    <property type="entry name" value="RmlC_Cupin_sf"/>
</dbReference>
<dbReference type="GO" id="GO:0016853">
    <property type="term" value="F:isomerase activity"/>
    <property type="evidence" value="ECO:0007669"/>
    <property type="project" value="UniProtKB-KW"/>
</dbReference>
<organism evidence="2 3">
    <name type="scientific">Xanthocytophaga agilis</name>
    <dbReference type="NCBI Taxonomy" id="3048010"/>
    <lineage>
        <taxon>Bacteria</taxon>
        <taxon>Pseudomonadati</taxon>
        <taxon>Bacteroidota</taxon>
        <taxon>Cytophagia</taxon>
        <taxon>Cytophagales</taxon>
        <taxon>Rhodocytophagaceae</taxon>
        <taxon>Xanthocytophaga</taxon>
    </lineage>
</organism>
<keyword evidence="3" id="KW-1185">Reference proteome</keyword>
<dbReference type="Gene3D" id="2.60.120.10">
    <property type="entry name" value="Jelly Rolls"/>
    <property type="match status" value="1"/>
</dbReference>
<dbReference type="InterPro" id="IPR001538">
    <property type="entry name" value="Man6P_isomerase-2_C"/>
</dbReference>
<comment type="caution">
    <text evidence="2">The sequence shown here is derived from an EMBL/GenBank/DDBJ whole genome shotgun (WGS) entry which is preliminary data.</text>
</comment>
<evidence type="ECO:0000313" key="3">
    <source>
        <dbReference type="Proteomes" id="UP001232063"/>
    </source>
</evidence>
<feature type="domain" description="Mannose-6-phosphate isomerase type II C-terminal" evidence="1">
    <location>
        <begin position="38"/>
        <end position="157"/>
    </location>
</feature>
<evidence type="ECO:0000313" key="2">
    <source>
        <dbReference type="EMBL" id="MDJ1503126.1"/>
    </source>
</evidence>
<accession>A0AAE3R3G2</accession>
<gene>
    <name evidence="2" type="ORF">QNI22_20830</name>
</gene>
<keyword evidence="2" id="KW-0413">Isomerase</keyword>
<dbReference type="SUPFAM" id="SSF51182">
    <property type="entry name" value="RmlC-like cupins"/>
    <property type="match status" value="1"/>
</dbReference>
<dbReference type="RefSeq" id="WP_313997624.1">
    <property type="nucleotide sequence ID" value="NZ_JASJOU010000007.1"/>
</dbReference>